<dbReference type="RefSeq" id="WP_210006521.1">
    <property type="nucleotide sequence ID" value="NZ_BSEO01000014.1"/>
</dbReference>
<dbReference type="Proteomes" id="UP001142317">
    <property type="component" value="Unassembled WGS sequence"/>
</dbReference>
<sequence>MSDTTRPTVHTTAAPRRAPMSAFISAWAVPILVLGEFALLAALPVVVLIVATLRDARMRSMRWWVAALAVAYATPLAVWLLRPGSAESLSKDMSPFAIGVVVAVSIAVIAKLHTRRPR</sequence>
<dbReference type="AlphaFoldDB" id="A0A9W6HGT5"/>
<evidence type="ECO:0000313" key="3">
    <source>
        <dbReference type="Proteomes" id="UP001142317"/>
    </source>
</evidence>
<gene>
    <name evidence="2" type="ORF">GCM10017586_19380</name>
</gene>
<dbReference type="EMBL" id="BSEO01000014">
    <property type="protein sequence ID" value="GLJ80255.1"/>
    <property type="molecule type" value="Genomic_DNA"/>
</dbReference>
<comment type="caution">
    <text evidence="2">The sequence shown here is derived from an EMBL/GenBank/DDBJ whole genome shotgun (WGS) entry which is preliminary data.</text>
</comment>
<accession>A0A9W6HGT5</accession>
<reference evidence="2" key="2">
    <citation type="submission" date="2023-01" db="EMBL/GenBank/DDBJ databases">
        <authorList>
            <person name="Sun Q."/>
            <person name="Evtushenko L."/>
        </authorList>
    </citation>
    <scope>NUCLEOTIDE SEQUENCE</scope>
    <source>
        <strain evidence="2">VKM Ac-1447</strain>
    </source>
</reference>
<organism evidence="2 3">
    <name type="scientific">Microbacterium imperiale</name>
    <dbReference type="NCBI Taxonomy" id="33884"/>
    <lineage>
        <taxon>Bacteria</taxon>
        <taxon>Bacillati</taxon>
        <taxon>Actinomycetota</taxon>
        <taxon>Actinomycetes</taxon>
        <taxon>Micrococcales</taxon>
        <taxon>Microbacteriaceae</taxon>
        <taxon>Microbacterium</taxon>
    </lineage>
</organism>
<keyword evidence="3" id="KW-1185">Reference proteome</keyword>
<name>A0A9W6HGT5_9MICO</name>
<reference evidence="2" key="1">
    <citation type="journal article" date="2014" name="Int. J. Syst. Evol. Microbiol.">
        <title>Complete genome sequence of Corynebacterium casei LMG S-19264T (=DSM 44701T), isolated from a smear-ripened cheese.</title>
        <authorList>
            <consortium name="US DOE Joint Genome Institute (JGI-PGF)"/>
            <person name="Walter F."/>
            <person name="Albersmeier A."/>
            <person name="Kalinowski J."/>
            <person name="Ruckert C."/>
        </authorList>
    </citation>
    <scope>NUCLEOTIDE SEQUENCE</scope>
    <source>
        <strain evidence="2">VKM Ac-1447</strain>
    </source>
</reference>
<keyword evidence="1" id="KW-0812">Transmembrane</keyword>
<protein>
    <submittedName>
        <fullName evidence="2">Uncharacterized protein</fullName>
    </submittedName>
</protein>
<feature type="transmembrane region" description="Helical" evidence="1">
    <location>
        <begin position="93"/>
        <end position="112"/>
    </location>
</feature>
<proteinExistence type="predicted"/>
<keyword evidence="1" id="KW-1133">Transmembrane helix</keyword>
<feature type="transmembrane region" description="Helical" evidence="1">
    <location>
        <begin position="63"/>
        <end position="81"/>
    </location>
</feature>
<evidence type="ECO:0000256" key="1">
    <source>
        <dbReference type="SAM" id="Phobius"/>
    </source>
</evidence>
<keyword evidence="1" id="KW-0472">Membrane</keyword>
<evidence type="ECO:0000313" key="2">
    <source>
        <dbReference type="EMBL" id="GLJ80255.1"/>
    </source>
</evidence>
<feature type="transmembrane region" description="Helical" evidence="1">
    <location>
        <begin position="27"/>
        <end position="51"/>
    </location>
</feature>